<reference evidence="3 4" key="1">
    <citation type="submission" date="2024-10" db="EMBL/GenBank/DDBJ databases">
        <title>The Natural Products Discovery Center: Release of the First 8490 Sequenced Strains for Exploring Actinobacteria Biosynthetic Diversity.</title>
        <authorList>
            <person name="Kalkreuter E."/>
            <person name="Kautsar S.A."/>
            <person name="Yang D."/>
            <person name="Bader C.D."/>
            <person name="Teijaro C.N."/>
            <person name="Fluegel L."/>
            <person name="Davis C.M."/>
            <person name="Simpson J.R."/>
            <person name="Lauterbach L."/>
            <person name="Steele A.D."/>
            <person name="Gui C."/>
            <person name="Meng S."/>
            <person name="Li G."/>
            <person name="Viehrig K."/>
            <person name="Ye F."/>
            <person name="Su P."/>
            <person name="Kiefer A.F."/>
            <person name="Nichols A."/>
            <person name="Cepeda A.J."/>
            <person name="Yan W."/>
            <person name="Fan B."/>
            <person name="Jiang Y."/>
            <person name="Adhikari A."/>
            <person name="Zheng C.-J."/>
            <person name="Schuster L."/>
            <person name="Cowan T.M."/>
            <person name="Smanski M.J."/>
            <person name="Chevrette M.G."/>
            <person name="De Carvalho L.P.S."/>
            <person name="Shen B."/>
        </authorList>
    </citation>
    <scope>NUCLEOTIDE SEQUENCE [LARGE SCALE GENOMIC DNA]</scope>
    <source>
        <strain evidence="3 4">NPDC012540</strain>
    </source>
</reference>
<dbReference type="GO" id="GO:0051301">
    <property type="term" value="P:cell division"/>
    <property type="evidence" value="ECO:0007669"/>
    <property type="project" value="UniProtKB-KW"/>
</dbReference>
<feature type="compositionally biased region" description="Acidic residues" evidence="2">
    <location>
        <begin position="154"/>
        <end position="163"/>
    </location>
</feature>
<keyword evidence="3" id="KW-0131">Cell cycle</keyword>
<dbReference type="PANTHER" id="PTHR38010:SF1">
    <property type="entry name" value="SLR0848 PROTEIN"/>
    <property type="match status" value="1"/>
</dbReference>
<dbReference type="EMBL" id="JBIBEG010000001">
    <property type="protein sequence ID" value="MFF5894412.1"/>
    <property type="molecule type" value="Genomic_DNA"/>
</dbReference>
<proteinExistence type="predicted"/>
<keyword evidence="3" id="KW-0132">Cell division</keyword>
<protein>
    <submittedName>
        <fullName evidence="3">Cell division initiation protein</fullName>
    </submittedName>
</protein>
<comment type="caution">
    <text evidence="3">The sequence shown here is derived from an EMBL/GenBank/DDBJ whole genome shotgun (WGS) entry which is preliminary data.</text>
</comment>
<feature type="compositionally biased region" description="Low complexity" evidence="2">
    <location>
        <begin position="290"/>
        <end position="312"/>
    </location>
</feature>
<organism evidence="3 4">
    <name type="scientific">Streptomyces argenteolus</name>
    <dbReference type="NCBI Taxonomy" id="67274"/>
    <lineage>
        <taxon>Bacteria</taxon>
        <taxon>Bacillati</taxon>
        <taxon>Actinomycetota</taxon>
        <taxon>Actinomycetes</taxon>
        <taxon>Kitasatosporales</taxon>
        <taxon>Streptomycetaceae</taxon>
        <taxon>Streptomyces</taxon>
    </lineage>
</organism>
<dbReference type="RefSeq" id="WP_387897494.1">
    <property type="nucleotide sequence ID" value="NZ_JBIBEG010000001.1"/>
</dbReference>
<sequence>MDVQKKLDEIVETVGNARSMPMSASCVVNRAELLAMLEEVRDALPGSLAHAEELIGGSEQLVEQARQEAERIIESARAERGSLISGTEIAQRSQAEADRILSEARREADEVRAEADEYVDSKLANFEVVLTKTIGSVDRGREKLLGRGAGVDEQGYEDPDFAEAPERSADPETLRRRADDYVDTKLGAFEAVLAKTLEAVGRGRQKLHGRVATDDLGAHMAAQDAAGGLQHTSDEDHWAGLAELATPEPVRSPQPHSYAEPAQPDYAPVAGYQDPSQSAFPAQAQPESPYAQTYGYQDQQQGQADPYAAYPQQPGPADPYGAYQQQAYDPNQQQDYGWPQQAQAPAQQGESALDETSLFDTSMIDLEQLRRYEQGR</sequence>
<feature type="coiled-coil region" evidence="1">
    <location>
        <begin position="48"/>
        <end position="121"/>
    </location>
</feature>
<feature type="compositionally biased region" description="Basic and acidic residues" evidence="2">
    <location>
        <begin position="164"/>
        <end position="173"/>
    </location>
</feature>
<dbReference type="Proteomes" id="UP001602322">
    <property type="component" value="Unassembled WGS sequence"/>
</dbReference>
<evidence type="ECO:0000313" key="3">
    <source>
        <dbReference type="EMBL" id="MFF5894412.1"/>
    </source>
</evidence>
<evidence type="ECO:0000313" key="4">
    <source>
        <dbReference type="Proteomes" id="UP001602322"/>
    </source>
</evidence>
<feature type="region of interest" description="Disordered" evidence="2">
    <location>
        <begin position="247"/>
        <end position="362"/>
    </location>
</feature>
<accession>A0ABW6WYC9</accession>
<feature type="region of interest" description="Disordered" evidence="2">
    <location>
        <begin position="146"/>
        <end position="173"/>
    </location>
</feature>
<evidence type="ECO:0000256" key="1">
    <source>
        <dbReference type="SAM" id="Coils"/>
    </source>
</evidence>
<keyword evidence="1" id="KW-0175">Coiled coil</keyword>
<dbReference type="PANTHER" id="PTHR38010">
    <property type="entry name" value="SLR0848 PROTEIN"/>
    <property type="match status" value="1"/>
</dbReference>
<name>A0ABW6WYC9_9ACTN</name>
<keyword evidence="4" id="KW-1185">Reference proteome</keyword>
<evidence type="ECO:0000256" key="2">
    <source>
        <dbReference type="SAM" id="MobiDB-lite"/>
    </source>
</evidence>
<feature type="compositionally biased region" description="Low complexity" evidence="2">
    <location>
        <begin position="318"/>
        <end position="348"/>
    </location>
</feature>
<gene>
    <name evidence="3" type="ORF">ACFY8O_00640</name>
</gene>
<dbReference type="CDD" id="cd06503">
    <property type="entry name" value="ATP-synt_Fo_b"/>
    <property type="match status" value="1"/>
</dbReference>